<dbReference type="InterPro" id="IPR044839">
    <property type="entry name" value="NDR1-like"/>
</dbReference>
<evidence type="ECO:0000256" key="1">
    <source>
        <dbReference type="ARBA" id="ARBA00004370"/>
    </source>
</evidence>
<dbReference type="PANTHER" id="PTHR31415">
    <property type="entry name" value="OS05G0367900 PROTEIN"/>
    <property type="match status" value="1"/>
</dbReference>
<dbReference type="OrthoDB" id="779224at2759"/>
<dbReference type="GO" id="GO:0005886">
    <property type="term" value="C:plasma membrane"/>
    <property type="evidence" value="ECO:0007669"/>
    <property type="project" value="TreeGrafter"/>
</dbReference>
<evidence type="ECO:0000313" key="3">
    <source>
        <dbReference type="EMBL" id="RWR88418.1"/>
    </source>
</evidence>
<gene>
    <name evidence="3" type="ORF">CKAN_01742700</name>
</gene>
<comment type="subcellular location">
    <subcellularLocation>
        <location evidence="1">Membrane</location>
    </subcellularLocation>
</comment>
<dbReference type="GO" id="GO:0009506">
    <property type="term" value="C:plasmodesma"/>
    <property type="evidence" value="ECO:0007669"/>
    <property type="project" value="TreeGrafter"/>
</dbReference>
<protein>
    <submittedName>
        <fullName evidence="3">Late embryogenesis abundant protein</fullName>
    </submittedName>
</protein>
<dbReference type="PANTHER" id="PTHR31415:SF3">
    <property type="entry name" value="LATE EMBRYOGENESIS ABUNDANT (LEA) HYDROXYPROLINE-RICH GLYCOPROTEIN FAMILY"/>
    <property type="match status" value="1"/>
</dbReference>
<reference evidence="3 4" key="1">
    <citation type="journal article" date="2019" name="Nat. Plants">
        <title>Stout camphor tree genome fills gaps in understanding of flowering plant genome evolution.</title>
        <authorList>
            <person name="Chaw S.M."/>
            <person name="Liu Y.C."/>
            <person name="Wu Y.W."/>
            <person name="Wang H.Y."/>
            <person name="Lin C.I."/>
            <person name="Wu C.S."/>
            <person name="Ke H.M."/>
            <person name="Chang L.Y."/>
            <person name="Hsu C.Y."/>
            <person name="Yang H.T."/>
            <person name="Sudianto E."/>
            <person name="Hsu M.H."/>
            <person name="Wu K.P."/>
            <person name="Wang L.N."/>
            <person name="Leebens-Mack J.H."/>
            <person name="Tsai I.J."/>
        </authorList>
    </citation>
    <scope>NUCLEOTIDE SEQUENCE [LARGE SCALE GENOMIC DNA]</scope>
    <source>
        <strain evidence="4">cv. Chaw 1501</strain>
        <tissue evidence="3">Young leaves</tissue>
    </source>
</reference>
<keyword evidence="4" id="KW-1185">Reference proteome</keyword>
<dbReference type="GO" id="GO:0098542">
    <property type="term" value="P:defense response to other organism"/>
    <property type="evidence" value="ECO:0007669"/>
    <property type="project" value="InterPro"/>
</dbReference>
<proteinExistence type="predicted"/>
<organism evidence="3 4">
    <name type="scientific">Cinnamomum micranthum f. kanehirae</name>
    <dbReference type="NCBI Taxonomy" id="337451"/>
    <lineage>
        <taxon>Eukaryota</taxon>
        <taxon>Viridiplantae</taxon>
        <taxon>Streptophyta</taxon>
        <taxon>Embryophyta</taxon>
        <taxon>Tracheophyta</taxon>
        <taxon>Spermatophyta</taxon>
        <taxon>Magnoliopsida</taxon>
        <taxon>Magnoliidae</taxon>
        <taxon>Laurales</taxon>
        <taxon>Lauraceae</taxon>
        <taxon>Cinnamomum</taxon>
    </lineage>
</organism>
<evidence type="ECO:0000313" key="4">
    <source>
        <dbReference type="Proteomes" id="UP000283530"/>
    </source>
</evidence>
<comment type="caution">
    <text evidence="3">The sequence shown here is derived from an EMBL/GenBank/DDBJ whole genome shotgun (WGS) entry which is preliminary data.</text>
</comment>
<evidence type="ECO:0000256" key="2">
    <source>
        <dbReference type="ARBA" id="ARBA00023136"/>
    </source>
</evidence>
<keyword evidence="2" id="KW-0472">Membrane</keyword>
<accession>A0A443PCC9</accession>
<dbReference type="AlphaFoldDB" id="A0A443PCC9"/>
<dbReference type="Proteomes" id="UP000283530">
    <property type="component" value="Unassembled WGS sequence"/>
</dbReference>
<dbReference type="EMBL" id="QPKB01000007">
    <property type="protein sequence ID" value="RWR88418.1"/>
    <property type="molecule type" value="Genomic_DNA"/>
</dbReference>
<sequence length="109" mass="12332">MSGSVFYLDQQLASTTTLLLQFRQRRKNTTYVSGAFTGVSLPGYGDSFKQALATGKVVFRLELKTGIRFRIARWTTRHHRLHASCDVGVGPDGLMLSTYKDRRCSMYFS</sequence>
<name>A0A443PCC9_9MAGN</name>